<protein>
    <recommendedName>
        <fullName evidence="5">ABC transporter substrate-binding protein</fullName>
    </recommendedName>
</protein>
<keyword evidence="4" id="KW-1185">Reference proteome</keyword>
<dbReference type="STRING" id="463040.CAL15_23230"/>
<dbReference type="OrthoDB" id="8630426at2"/>
<organism evidence="3 4">
    <name type="scientific">Bordetella genomosp. 13</name>
    <dbReference type="NCBI Taxonomy" id="463040"/>
    <lineage>
        <taxon>Bacteria</taxon>
        <taxon>Pseudomonadati</taxon>
        <taxon>Pseudomonadota</taxon>
        <taxon>Betaproteobacteria</taxon>
        <taxon>Burkholderiales</taxon>
        <taxon>Alcaligenaceae</taxon>
        <taxon>Bordetella</taxon>
    </lineage>
</organism>
<dbReference type="SUPFAM" id="SSF53850">
    <property type="entry name" value="Periplasmic binding protein-like II"/>
    <property type="match status" value="1"/>
</dbReference>
<dbReference type="PANTHER" id="PTHR42928">
    <property type="entry name" value="TRICARBOXYLATE-BINDING PROTEIN"/>
    <property type="match status" value="1"/>
</dbReference>
<evidence type="ECO:0000313" key="3">
    <source>
        <dbReference type="EMBL" id="ARP97030.1"/>
    </source>
</evidence>
<evidence type="ECO:0000256" key="2">
    <source>
        <dbReference type="SAM" id="SignalP"/>
    </source>
</evidence>
<keyword evidence="2" id="KW-0732">Signal</keyword>
<comment type="similarity">
    <text evidence="1">Belongs to the UPF0065 (bug) family.</text>
</comment>
<dbReference type="PIRSF" id="PIRSF017082">
    <property type="entry name" value="YflP"/>
    <property type="match status" value="1"/>
</dbReference>
<dbReference type="KEGG" id="bgm:CAL15_23230"/>
<feature type="chain" id="PRO_5013297969" description="ABC transporter substrate-binding protein" evidence="2">
    <location>
        <begin position="33"/>
        <end position="337"/>
    </location>
</feature>
<gene>
    <name evidence="3" type="ORF">CAL15_23230</name>
</gene>
<evidence type="ECO:0008006" key="5">
    <source>
        <dbReference type="Google" id="ProtNLM"/>
    </source>
</evidence>
<evidence type="ECO:0000256" key="1">
    <source>
        <dbReference type="ARBA" id="ARBA00006987"/>
    </source>
</evidence>
<dbReference type="InterPro" id="IPR042100">
    <property type="entry name" value="Bug_dom1"/>
</dbReference>
<evidence type="ECO:0000313" key="4">
    <source>
        <dbReference type="Proteomes" id="UP000194161"/>
    </source>
</evidence>
<feature type="signal peptide" evidence="2">
    <location>
        <begin position="1"/>
        <end position="32"/>
    </location>
</feature>
<dbReference type="Gene3D" id="3.40.190.10">
    <property type="entry name" value="Periplasmic binding protein-like II"/>
    <property type="match status" value="1"/>
</dbReference>
<name>A0A1W6ZIQ4_9BORD</name>
<dbReference type="CDD" id="cd07012">
    <property type="entry name" value="PBP2_Bug_TTT"/>
    <property type="match status" value="1"/>
</dbReference>
<sequence length="337" mass="34821">MNTVFLRRPALRRAARACLVTVGLLAASAAAAQDYPTRPLTLLVPFTAGGATDVLARTVAEGLSKELKQPIVVENVPGAGGSVGQSRAARSTADGYTLLLGNVGTLAANASLYRNLPYDVLKDFTAVASVGDAPQVLSVRSDFPASTLDEFAAYAKANASTMNFGTAGVGSGSFLGGVLLNAALGTKVPPVHYRGAAQATADVMAGHIDYTIESSSTAVSSIASKKIKGLAVLGDKRVGVLPDVPAAGETAYSGLRYDIWNMVLVPKGVPTEIVDKLNGALNRVLADAGMRERYAQMGLTVPEAGHRSTKGSAQLLADEVARWRKLLAEAGVKPEGS</sequence>
<dbReference type="Pfam" id="PF03401">
    <property type="entry name" value="TctC"/>
    <property type="match status" value="1"/>
</dbReference>
<dbReference type="InterPro" id="IPR005064">
    <property type="entry name" value="BUG"/>
</dbReference>
<reference evidence="3 4" key="1">
    <citation type="submission" date="2017-05" db="EMBL/GenBank/DDBJ databases">
        <title>Complete and WGS of Bordetella genogroups.</title>
        <authorList>
            <person name="Spilker T."/>
            <person name="LiPuma J."/>
        </authorList>
    </citation>
    <scope>NUCLEOTIDE SEQUENCE [LARGE SCALE GENOMIC DNA]</scope>
    <source>
        <strain evidence="3 4">AU7206</strain>
    </source>
</reference>
<accession>A0A1W6ZIQ4</accession>
<dbReference type="AlphaFoldDB" id="A0A1W6ZIQ4"/>
<dbReference type="Gene3D" id="3.40.190.150">
    <property type="entry name" value="Bordetella uptake gene, domain 1"/>
    <property type="match status" value="1"/>
</dbReference>
<proteinExistence type="inferred from homology"/>
<dbReference type="Proteomes" id="UP000194161">
    <property type="component" value="Chromosome"/>
</dbReference>
<dbReference type="EMBL" id="CP021111">
    <property type="protein sequence ID" value="ARP97030.1"/>
    <property type="molecule type" value="Genomic_DNA"/>
</dbReference>
<dbReference type="PANTHER" id="PTHR42928:SF5">
    <property type="entry name" value="BLR1237 PROTEIN"/>
    <property type="match status" value="1"/>
</dbReference>